<name>A0A1I2BFP0_9BACL</name>
<dbReference type="Proteomes" id="UP000198855">
    <property type="component" value="Unassembled WGS sequence"/>
</dbReference>
<dbReference type="OrthoDB" id="2589778at2"/>
<dbReference type="RefSeq" id="WP_091187411.1">
    <property type="nucleotide sequence ID" value="NZ_FOMT01000003.1"/>
</dbReference>
<organism evidence="1 2">
    <name type="scientific">Paenibacillus catalpae</name>
    <dbReference type="NCBI Taxonomy" id="1045775"/>
    <lineage>
        <taxon>Bacteria</taxon>
        <taxon>Bacillati</taxon>
        <taxon>Bacillota</taxon>
        <taxon>Bacilli</taxon>
        <taxon>Bacillales</taxon>
        <taxon>Paenibacillaceae</taxon>
        <taxon>Paenibacillus</taxon>
    </lineage>
</organism>
<dbReference type="EMBL" id="FOMT01000003">
    <property type="protein sequence ID" value="SFE54869.1"/>
    <property type="molecule type" value="Genomic_DNA"/>
</dbReference>
<dbReference type="InterPro" id="IPR058040">
    <property type="entry name" value="BW3TFN"/>
</dbReference>
<dbReference type="AlphaFoldDB" id="A0A1I2BFP0"/>
<dbReference type="Pfam" id="PF25691">
    <property type="entry name" value="BW3TFN"/>
    <property type="match status" value="1"/>
</dbReference>
<accession>A0A1I2BFP0</accession>
<evidence type="ECO:0000313" key="1">
    <source>
        <dbReference type="EMBL" id="SFE54869.1"/>
    </source>
</evidence>
<keyword evidence="2" id="KW-1185">Reference proteome</keyword>
<proteinExistence type="predicted"/>
<dbReference type="Gene3D" id="2.60.340.10">
    <property type="entry name" value="baseplate structural protein gp8, domain 1"/>
    <property type="match status" value="1"/>
</dbReference>
<reference evidence="2" key="1">
    <citation type="submission" date="2016-10" db="EMBL/GenBank/DDBJ databases">
        <authorList>
            <person name="Varghese N."/>
            <person name="Submissions S."/>
        </authorList>
    </citation>
    <scope>NUCLEOTIDE SEQUENCE [LARGE SCALE GENOMIC DNA]</scope>
    <source>
        <strain evidence="2">CGMCC 1.10784</strain>
    </source>
</reference>
<gene>
    <name evidence="1" type="ORF">SAMN05216378_3504</name>
</gene>
<evidence type="ECO:0000313" key="2">
    <source>
        <dbReference type="Proteomes" id="UP000198855"/>
    </source>
</evidence>
<protein>
    <submittedName>
        <fullName evidence="1">Uncharacterized protein</fullName>
    </submittedName>
</protein>
<sequence>MGVSYTASVAGMRAFQALHLVRTDNIWIGIGKQEPWNESDNVPEVSGSSQLSEPIGYKKAEKVRFVIPDPEGDIVQFEQRWTIISEEEAMQSLVRWVYVAAWITGTELPAVSYRQSAIVTDLVLAEATLPGKLAVTAEEVSSHGYALVVNNRSPIHRTEDQREFLEFIVEF</sequence>
<dbReference type="STRING" id="1045775.SAMN05216378_3504"/>